<evidence type="ECO:0000313" key="2">
    <source>
        <dbReference type="EMBL" id="GLS17823.1"/>
    </source>
</evidence>
<evidence type="ECO:0000313" key="3">
    <source>
        <dbReference type="Proteomes" id="UP001156882"/>
    </source>
</evidence>
<reference evidence="3" key="1">
    <citation type="journal article" date="2019" name="Int. J. Syst. Evol. Microbiol.">
        <title>The Global Catalogue of Microorganisms (GCM) 10K type strain sequencing project: providing services to taxonomists for standard genome sequencing and annotation.</title>
        <authorList>
            <consortium name="The Broad Institute Genomics Platform"/>
            <consortium name="The Broad Institute Genome Sequencing Center for Infectious Disease"/>
            <person name="Wu L."/>
            <person name="Ma J."/>
        </authorList>
    </citation>
    <scope>NUCLEOTIDE SEQUENCE [LARGE SCALE GENOMIC DNA]</scope>
    <source>
        <strain evidence="3">NBRC 101365</strain>
    </source>
</reference>
<evidence type="ECO:0000256" key="1">
    <source>
        <dbReference type="SAM" id="Phobius"/>
    </source>
</evidence>
<feature type="transmembrane region" description="Helical" evidence="1">
    <location>
        <begin position="70"/>
        <end position="90"/>
    </location>
</feature>
<organism evidence="2 3">
    <name type="scientific">Labrys miyagiensis</name>
    <dbReference type="NCBI Taxonomy" id="346912"/>
    <lineage>
        <taxon>Bacteria</taxon>
        <taxon>Pseudomonadati</taxon>
        <taxon>Pseudomonadota</taxon>
        <taxon>Alphaproteobacteria</taxon>
        <taxon>Hyphomicrobiales</taxon>
        <taxon>Xanthobacteraceae</taxon>
        <taxon>Labrys</taxon>
    </lineage>
</organism>
<protein>
    <recommendedName>
        <fullName evidence="4">Mercuric transport protein MerT</fullName>
    </recommendedName>
</protein>
<name>A0ABQ6CBR4_9HYPH</name>
<proteinExistence type="predicted"/>
<comment type="caution">
    <text evidence="2">The sequence shown here is derived from an EMBL/GenBank/DDBJ whole genome shotgun (WGS) entry which is preliminary data.</text>
</comment>
<keyword evidence="1" id="KW-1133">Transmembrane helix</keyword>
<keyword evidence="1" id="KW-0472">Membrane</keyword>
<gene>
    <name evidence="2" type="ORF">GCM10007874_08380</name>
</gene>
<feature type="transmembrane region" description="Helical" evidence="1">
    <location>
        <begin position="26"/>
        <end position="50"/>
    </location>
</feature>
<keyword evidence="1" id="KW-0812">Transmembrane</keyword>
<accession>A0ABQ6CBR4</accession>
<dbReference type="Proteomes" id="UP001156882">
    <property type="component" value="Unassembled WGS sequence"/>
</dbReference>
<feature type="transmembrane region" description="Helical" evidence="1">
    <location>
        <begin position="111"/>
        <end position="132"/>
    </location>
</feature>
<sequence>MALHEIVTAPPPADASPRVAKTGGNALPVAGVLTGLSAIAASSCCAIPLALASLGAGAGVFGALEDLASWRVPLLVASGFVVAIAWLMWWRAPLAACEIGSACVRRPRSRVTLPILLIATAMLATAAGWDYIEVPLLKLMLAS</sequence>
<evidence type="ECO:0008006" key="4">
    <source>
        <dbReference type="Google" id="ProtNLM"/>
    </source>
</evidence>
<keyword evidence="3" id="KW-1185">Reference proteome</keyword>
<dbReference type="EMBL" id="BSPC01000006">
    <property type="protein sequence ID" value="GLS17823.1"/>
    <property type="molecule type" value="Genomic_DNA"/>
</dbReference>